<sequence>MFTHRYEVTVEFDRALDHPRDEPERLADLARKHAVRAVVEGRGVAYEIADVTVDADTGLFRAVINADAPVGFKRGRFRRAVVEKYNDETDKPSMSDWDGPSSYLASRAVTGGHESVSDFANRVKHGGRQAYRPSDDEKREALEIAEKYRQLPGDAPDLTLDGYHLRTLAGETA</sequence>
<accession>A0ABD5UEK0</accession>
<protein>
    <submittedName>
        <fullName evidence="1">Uncharacterized protein</fullName>
    </submittedName>
</protein>
<keyword evidence="2" id="KW-1185">Reference proteome</keyword>
<evidence type="ECO:0000313" key="1">
    <source>
        <dbReference type="EMBL" id="MFC6887543.1"/>
    </source>
</evidence>
<organism evidence="1 2">
    <name type="scientific">Halorubrum trueperi</name>
    <dbReference type="NCBI Taxonomy" id="2004704"/>
    <lineage>
        <taxon>Archaea</taxon>
        <taxon>Methanobacteriati</taxon>
        <taxon>Methanobacteriota</taxon>
        <taxon>Stenosarchaea group</taxon>
        <taxon>Halobacteria</taxon>
        <taxon>Halobacteriales</taxon>
        <taxon>Haloferacaceae</taxon>
        <taxon>Halorubrum</taxon>
    </lineage>
</organism>
<comment type="caution">
    <text evidence="1">The sequence shown here is derived from an EMBL/GenBank/DDBJ whole genome shotgun (WGS) entry which is preliminary data.</text>
</comment>
<dbReference type="EMBL" id="JBHSXI010000001">
    <property type="protein sequence ID" value="MFC6887543.1"/>
    <property type="molecule type" value="Genomic_DNA"/>
</dbReference>
<dbReference type="RefSeq" id="WP_379763704.1">
    <property type="nucleotide sequence ID" value="NZ_JBHSXI010000001.1"/>
</dbReference>
<dbReference type="Proteomes" id="UP001596333">
    <property type="component" value="Unassembled WGS sequence"/>
</dbReference>
<name>A0ABD5UEK0_9EURY</name>
<proteinExistence type="predicted"/>
<reference evidence="1 2" key="1">
    <citation type="journal article" date="2019" name="Int. J. Syst. Evol. Microbiol.">
        <title>The Global Catalogue of Microorganisms (GCM) 10K type strain sequencing project: providing services to taxonomists for standard genome sequencing and annotation.</title>
        <authorList>
            <consortium name="The Broad Institute Genomics Platform"/>
            <consortium name="The Broad Institute Genome Sequencing Center for Infectious Disease"/>
            <person name="Wu L."/>
            <person name="Ma J."/>
        </authorList>
    </citation>
    <scope>NUCLEOTIDE SEQUENCE [LARGE SCALE GENOMIC DNA]</scope>
    <source>
        <strain evidence="1 2">Y73</strain>
    </source>
</reference>
<evidence type="ECO:0000313" key="2">
    <source>
        <dbReference type="Proteomes" id="UP001596333"/>
    </source>
</evidence>
<dbReference type="AlphaFoldDB" id="A0ABD5UEK0"/>
<gene>
    <name evidence="1" type="ORF">ACFQEY_00525</name>
</gene>